<evidence type="ECO:0000313" key="2">
    <source>
        <dbReference type="Proteomes" id="UP001420932"/>
    </source>
</evidence>
<keyword evidence="2" id="KW-1185">Reference proteome</keyword>
<name>A0AAP0KX34_9MAGN</name>
<dbReference type="EMBL" id="JBBNAF010000003">
    <property type="protein sequence ID" value="KAK9160281.1"/>
    <property type="molecule type" value="Genomic_DNA"/>
</dbReference>
<gene>
    <name evidence="1" type="ORF">Syun_006622</name>
</gene>
<accession>A0AAP0KX34</accession>
<organism evidence="1 2">
    <name type="scientific">Stephania yunnanensis</name>
    <dbReference type="NCBI Taxonomy" id="152371"/>
    <lineage>
        <taxon>Eukaryota</taxon>
        <taxon>Viridiplantae</taxon>
        <taxon>Streptophyta</taxon>
        <taxon>Embryophyta</taxon>
        <taxon>Tracheophyta</taxon>
        <taxon>Spermatophyta</taxon>
        <taxon>Magnoliopsida</taxon>
        <taxon>Ranunculales</taxon>
        <taxon>Menispermaceae</taxon>
        <taxon>Menispermoideae</taxon>
        <taxon>Cissampelideae</taxon>
        <taxon>Stephania</taxon>
    </lineage>
</organism>
<dbReference type="AlphaFoldDB" id="A0AAP0KX34"/>
<proteinExistence type="predicted"/>
<sequence length="102" mass="10799">MARCRLDVRATTMVLVGSSINVPPCLAAAAHLRSPLRRSPRWLAAASRAAVRVACLYTSTPSIRDTSTYATISLAWPDSRLTMLPSAAFAPLALFAAEAAPS</sequence>
<dbReference type="Proteomes" id="UP001420932">
    <property type="component" value="Unassembled WGS sequence"/>
</dbReference>
<evidence type="ECO:0000313" key="1">
    <source>
        <dbReference type="EMBL" id="KAK9160281.1"/>
    </source>
</evidence>
<reference evidence="1 2" key="1">
    <citation type="submission" date="2024-01" db="EMBL/GenBank/DDBJ databases">
        <title>Genome assemblies of Stephania.</title>
        <authorList>
            <person name="Yang L."/>
        </authorList>
    </citation>
    <scope>NUCLEOTIDE SEQUENCE [LARGE SCALE GENOMIC DNA]</scope>
    <source>
        <strain evidence="1">YNDBR</strain>
        <tissue evidence="1">Leaf</tissue>
    </source>
</reference>
<protein>
    <submittedName>
        <fullName evidence="1">Uncharacterized protein</fullName>
    </submittedName>
</protein>
<comment type="caution">
    <text evidence="1">The sequence shown here is derived from an EMBL/GenBank/DDBJ whole genome shotgun (WGS) entry which is preliminary data.</text>
</comment>